<sequence length="123" mass="13836">MPIAADDFDRLPEKALDLTEGSNAQIVLTFLSEHPDAAFRQNEIIEGTEVKAGSIGPVLSRLEERGLVRHKGKYWTIGEDDRLASYAAMAQTFATADERFPDEDMGEWLQHAENPYDEHSEDE</sequence>
<dbReference type="RefSeq" id="WP_007690302.1">
    <property type="nucleotide sequence ID" value="NZ_AJRK01000067.1"/>
</dbReference>
<dbReference type="OrthoDB" id="195563at2157"/>
<reference evidence="1 2" key="1">
    <citation type="journal article" date="2014" name="PLoS Genet.">
        <title>Phylogenetically driven sequencing of extremely halophilic archaea reveals strategies for static and dynamic osmo-response.</title>
        <authorList>
            <person name="Becker E.A."/>
            <person name="Seitzer P.M."/>
            <person name="Tritt A."/>
            <person name="Larsen D."/>
            <person name="Krusor M."/>
            <person name="Yao A.I."/>
            <person name="Wu D."/>
            <person name="Madern D."/>
            <person name="Eisen J.A."/>
            <person name="Darling A.E."/>
            <person name="Facciotti M.T."/>
        </authorList>
    </citation>
    <scope>NUCLEOTIDE SEQUENCE [LARGE SCALE GENOMIC DNA]</scope>
    <source>
        <strain evidence="1 2">100A6</strain>
    </source>
</reference>
<proteinExistence type="predicted"/>
<organism evidence="1 2">
    <name type="scientific">Halococcus hamelinensis 100A6</name>
    <dbReference type="NCBI Taxonomy" id="1132509"/>
    <lineage>
        <taxon>Archaea</taxon>
        <taxon>Methanobacteriati</taxon>
        <taxon>Methanobacteriota</taxon>
        <taxon>Stenosarchaea group</taxon>
        <taxon>Halobacteria</taxon>
        <taxon>Halobacteriales</taxon>
        <taxon>Halococcaceae</taxon>
        <taxon>Halococcus</taxon>
    </lineage>
</organism>
<dbReference type="InterPro" id="IPR036390">
    <property type="entry name" value="WH_DNA-bd_sf"/>
</dbReference>
<protein>
    <recommendedName>
        <fullName evidence="3">HTH marR-type domain-containing protein</fullName>
    </recommendedName>
</protein>
<dbReference type="Proteomes" id="UP000011566">
    <property type="component" value="Unassembled WGS sequence"/>
</dbReference>
<dbReference type="AlphaFoldDB" id="M0MAD0"/>
<comment type="caution">
    <text evidence="1">The sequence shown here is derived from an EMBL/GenBank/DDBJ whole genome shotgun (WGS) entry which is preliminary data.</text>
</comment>
<evidence type="ECO:0008006" key="3">
    <source>
        <dbReference type="Google" id="ProtNLM"/>
    </source>
</evidence>
<dbReference type="InterPro" id="IPR036388">
    <property type="entry name" value="WH-like_DNA-bd_sf"/>
</dbReference>
<accession>M0MAD0</accession>
<name>M0MAD0_9EURY</name>
<dbReference type="eggNOG" id="arCOG02749">
    <property type="taxonomic scope" value="Archaea"/>
</dbReference>
<dbReference type="Gene3D" id="1.10.10.10">
    <property type="entry name" value="Winged helix-like DNA-binding domain superfamily/Winged helix DNA-binding domain"/>
    <property type="match status" value="1"/>
</dbReference>
<keyword evidence="2" id="KW-1185">Reference proteome</keyword>
<gene>
    <name evidence="1" type="ORF">C447_01880</name>
</gene>
<dbReference type="EMBL" id="AOMB01000005">
    <property type="protein sequence ID" value="EMA41564.1"/>
    <property type="molecule type" value="Genomic_DNA"/>
</dbReference>
<dbReference type="PATRIC" id="fig|1132509.6.peg.441"/>
<dbReference type="SUPFAM" id="SSF46785">
    <property type="entry name" value="Winged helix' DNA-binding domain"/>
    <property type="match status" value="1"/>
</dbReference>
<evidence type="ECO:0000313" key="1">
    <source>
        <dbReference type="EMBL" id="EMA41564.1"/>
    </source>
</evidence>
<evidence type="ECO:0000313" key="2">
    <source>
        <dbReference type="Proteomes" id="UP000011566"/>
    </source>
</evidence>